<evidence type="ECO:0000313" key="1">
    <source>
        <dbReference type="EMBL" id="PHV70743.1"/>
    </source>
</evidence>
<dbReference type="Proteomes" id="UP000224460">
    <property type="component" value="Unassembled WGS sequence"/>
</dbReference>
<organism evidence="1 2">
    <name type="scientific">Sporanaerobium hydrogeniformans</name>
    <dbReference type="NCBI Taxonomy" id="3072179"/>
    <lineage>
        <taxon>Bacteria</taxon>
        <taxon>Bacillati</taxon>
        <taxon>Bacillota</taxon>
        <taxon>Clostridia</taxon>
        <taxon>Lachnospirales</taxon>
        <taxon>Lachnospiraceae</taxon>
        <taxon>Sporanaerobium</taxon>
    </lineage>
</organism>
<comment type="caution">
    <text evidence="1">The sequence shown here is derived from an EMBL/GenBank/DDBJ whole genome shotgun (WGS) entry which is preliminary data.</text>
</comment>
<gene>
    <name evidence="1" type="ORF">CS063_09455</name>
</gene>
<proteinExistence type="predicted"/>
<protein>
    <submittedName>
        <fullName evidence="1">AraC family transcriptional regulator</fullName>
    </submittedName>
</protein>
<keyword evidence="2" id="KW-1185">Reference proteome</keyword>
<sequence>MRRKEVNEMKAYETCKEAIANCLSEKRFAVAKLFNQEKTLDMHIHDCFELYIALTGSRCFFIDQCSYEVKKGDVFVINQYESHYLRHKETEPNERLVLSINPEFLAKCSSEQTDLCQCFTKREGGRVHQVSTTPYELQYIQTLVNKMLMADGYGSDVIEEAVFKELMVFINRLFWEQHQEESIYLKYPNNELIGDLLEYINAHIHESFSIETLAKDLFISSSYACRLFKRETGTTISKYITARRISIAKAMLASGCSVKEACEGSGFNDYANFIKTFSKMVGISPKKYSKCNLLQE</sequence>
<name>A0AC61DCL8_9FIRM</name>
<accession>A0AC61DCL8</accession>
<dbReference type="EMBL" id="PEDL01000008">
    <property type="protein sequence ID" value="PHV70743.1"/>
    <property type="molecule type" value="Genomic_DNA"/>
</dbReference>
<reference evidence="1" key="1">
    <citation type="submission" date="2017-10" db="EMBL/GenBank/DDBJ databases">
        <title>Genome sequence of cellulolytic Lachnospiraceae bacterium XHS1971 isolated from hotspring sediment.</title>
        <authorList>
            <person name="Vasudevan G."/>
            <person name="Joshi A.J."/>
            <person name="Hivarkar S."/>
            <person name="Lanjekar V.B."/>
            <person name="Dhakephalkar P.K."/>
            <person name="Dagar S."/>
        </authorList>
    </citation>
    <scope>NUCLEOTIDE SEQUENCE</scope>
    <source>
        <strain evidence="1">XHS1971</strain>
    </source>
</reference>
<evidence type="ECO:0000313" key="2">
    <source>
        <dbReference type="Proteomes" id="UP000224460"/>
    </source>
</evidence>